<name>A0AAD7GV85_MYCRO</name>
<proteinExistence type="predicted"/>
<sequence length="761" mass="86302">MSLRTGLVRAARLPHSLPRLPPRLFVRASHDAYTESRLEHFLRPLRYPDEPNAVRRHYLPLVEELDRLKNAEPASAPLPELLTREQLLTIIDLLATSGRPPDLECIRSMFSHLPVYFNITVTEDLHTVVLAALLRQGFVPLAKEWITRIPELPPHLPPTIEHFHTFLRGAPDHLSLRFLRDVMVLQMRRAGVRPNNETYSILVQRIVSNATHSKVILKPEAFTTLIGNMIVDGVAPDPSIPALISDYFIENGYQRHADHIRKYYDIHFPDNVTPEQEQIWAWKTQLKAASQEAGVGHALDVFRGLTAQGCPTTHEMFRAILNSSRSVEDIQLVEEALGLQAGAPEYGVLVNNHVWVKQVDEALAVYEHSKQAGVVPMAGLVGPIIRSLCSGDRKPAVHDANVDRALELYTDLDEAYPVSEPDLSEASVLSPDTDIYTSLMHGLSRAGSIKTAYPIAQALFADMRARGIALTNALKTSNIILEMRSCDTLEGAFQCYRKRRADLTENGYLAVLHAISRMSLSLDHPDSLEHYFLIVADMRLAGFRISDKIYTDILRQFAELANIRKKEWRRRSEEYKRDRSYPMPPNLLADLEAAVRQLHDLVSVDKNITPERIVWNQFMNTYQHLGDFPAAFRVWEKLYYSGKYGPVAVSIIFDACGHAFEYEMAKTIADRLIADNYVFNLHNWNSYVECMCRTSHISDALRVVCTEMGTFGQPVKPDLDTLTILLKFAESTAQTNIILQRVRRFLPELWEIHCESTGKPP</sequence>
<comment type="caution">
    <text evidence="1">The sequence shown here is derived from an EMBL/GenBank/DDBJ whole genome shotgun (WGS) entry which is preliminary data.</text>
</comment>
<organism evidence="1 2">
    <name type="scientific">Mycena rosella</name>
    <name type="common">Pink bonnet</name>
    <name type="synonym">Agaricus rosellus</name>
    <dbReference type="NCBI Taxonomy" id="1033263"/>
    <lineage>
        <taxon>Eukaryota</taxon>
        <taxon>Fungi</taxon>
        <taxon>Dikarya</taxon>
        <taxon>Basidiomycota</taxon>
        <taxon>Agaricomycotina</taxon>
        <taxon>Agaricomycetes</taxon>
        <taxon>Agaricomycetidae</taxon>
        <taxon>Agaricales</taxon>
        <taxon>Marasmiineae</taxon>
        <taxon>Mycenaceae</taxon>
        <taxon>Mycena</taxon>
    </lineage>
</organism>
<dbReference type="Proteomes" id="UP001221757">
    <property type="component" value="Unassembled WGS sequence"/>
</dbReference>
<reference evidence="1" key="1">
    <citation type="submission" date="2023-03" db="EMBL/GenBank/DDBJ databases">
        <title>Massive genome expansion in bonnet fungi (Mycena s.s.) driven by repeated elements and novel gene families across ecological guilds.</title>
        <authorList>
            <consortium name="Lawrence Berkeley National Laboratory"/>
            <person name="Harder C.B."/>
            <person name="Miyauchi S."/>
            <person name="Viragh M."/>
            <person name="Kuo A."/>
            <person name="Thoen E."/>
            <person name="Andreopoulos B."/>
            <person name="Lu D."/>
            <person name="Skrede I."/>
            <person name="Drula E."/>
            <person name="Henrissat B."/>
            <person name="Morin E."/>
            <person name="Kohler A."/>
            <person name="Barry K."/>
            <person name="LaButti K."/>
            <person name="Morin E."/>
            <person name="Salamov A."/>
            <person name="Lipzen A."/>
            <person name="Mereny Z."/>
            <person name="Hegedus B."/>
            <person name="Baldrian P."/>
            <person name="Stursova M."/>
            <person name="Weitz H."/>
            <person name="Taylor A."/>
            <person name="Grigoriev I.V."/>
            <person name="Nagy L.G."/>
            <person name="Martin F."/>
            <person name="Kauserud H."/>
        </authorList>
    </citation>
    <scope>NUCLEOTIDE SEQUENCE</scope>
    <source>
        <strain evidence="1">CBHHK067</strain>
    </source>
</reference>
<dbReference type="AlphaFoldDB" id="A0AAD7GV85"/>
<evidence type="ECO:0000313" key="2">
    <source>
        <dbReference type="Proteomes" id="UP001221757"/>
    </source>
</evidence>
<protein>
    <recommendedName>
        <fullName evidence="3">Pentatricopeptide repeat-containing protein</fullName>
    </recommendedName>
</protein>
<keyword evidence="2" id="KW-1185">Reference proteome</keyword>
<dbReference type="Gene3D" id="1.25.40.10">
    <property type="entry name" value="Tetratricopeptide repeat domain"/>
    <property type="match status" value="3"/>
</dbReference>
<dbReference type="PANTHER" id="PTHR47938">
    <property type="entry name" value="RESPIRATORY COMPLEX I CHAPERONE (CIA84), PUTATIVE (AFU_ORTHOLOGUE AFUA_2G06020)-RELATED"/>
    <property type="match status" value="1"/>
</dbReference>
<dbReference type="GO" id="GO:0003729">
    <property type="term" value="F:mRNA binding"/>
    <property type="evidence" value="ECO:0007669"/>
    <property type="project" value="TreeGrafter"/>
</dbReference>
<accession>A0AAD7GV85</accession>
<dbReference type="InterPro" id="IPR011990">
    <property type="entry name" value="TPR-like_helical_dom_sf"/>
</dbReference>
<gene>
    <name evidence="1" type="ORF">B0H17DRAFT_919435</name>
</gene>
<evidence type="ECO:0008006" key="3">
    <source>
        <dbReference type="Google" id="ProtNLM"/>
    </source>
</evidence>
<evidence type="ECO:0000313" key="1">
    <source>
        <dbReference type="EMBL" id="KAJ7705999.1"/>
    </source>
</evidence>
<dbReference type="EMBL" id="JARKIE010000007">
    <property type="protein sequence ID" value="KAJ7705999.1"/>
    <property type="molecule type" value="Genomic_DNA"/>
</dbReference>
<dbReference type="PANTHER" id="PTHR47938:SF35">
    <property type="entry name" value="PENTATRICOPEPTIDE REPEAT-CONTAINING PROTEIN 4, MITOCHONDRIAL-RELATED"/>
    <property type="match status" value="1"/>
</dbReference>